<evidence type="ECO:0000313" key="3">
    <source>
        <dbReference type="EMBL" id="KGG52806.1"/>
    </source>
</evidence>
<name>A0A098VYG6_9MICR</name>
<dbReference type="PANTHER" id="PTHR48099">
    <property type="entry name" value="C-1-TETRAHYDROFOLATE SYNTHASE, CYTOPLASMIC-RELATED"/>
    <property type="match status" value="1"/>
</dbReference>
<dbReference type="Proteomes" id="UP000029725">
    <property type="component" value="Unassembled WGS sequence"/>
</dbReference>
<dbReference type="GeneID" id="25258313"/>
<accession>A0A098VYG6</accession>
<comment type="caution">
    <text evidence="3">The sequence shown here is derived from an EMBL/GenBank/DDBJ whole genome shotgun (WGS) entry which is preliminary data.</text>
</comment>
<feature type="domain" description="Tetrahydrofolate dehydrogenase/cyclohydrolase NAD(P)-binding" evidence="2">
    <location>
        <begin position="2"/>
        <end position="83"/>
    </location>
</feature>
<dbReference type="AlphaFoldDB" id="A0A098VYG6"/>
<dbReference type="InterPro" id="IPR036291">
    <property type="entry name" value="NAD(P)-bd_dom_sf"/>
</dbReference>
<dbReference type="RefSeq" id="XP_013239242.1">
    <property type="nucleotide sequence ID" value="XM_013383788.1"/>
</dbReference>
<protein>
    <recommendedName>
        <fullName evidence="1">methenyltetrahydrofolate cyclohydrolase</fullName>
        <ecNumber evidence="1">3.5.4.9</ecNumber>
    </recommendedName>
</protein>
<dbReference type="Gene3D" id="3.40.50.720">
    <property type="entry name" value="NAD(P)-binding Rossmann-like Domain"/>
    <property type="match status" value="1"/>
</dbReference>
<evidence type="ECO:0000256" key="1">
    <source>
        <dbReference type="ARBA" id="ARBA00012776"/>
    </source>
</evidence>
<evidence type="ECO:0000259" key="2">
    <source>
        <dbReference type="Pfam" id="PF02882"/>
    </source>
</evidence>
<dbReference type="OrthoDB" id="5126881at2759"/>
<dbReference type="InterPro" id="IPR020631">
    <property type="entry name" value="THF_DH/CycHdrlase_NAD-bd_dom"/>
</dbReference>
<dbReference type="GO" id="GO:0035999">
    <property type="term" value="P:tetrahydrofolate interconversion"/>
    <property type="evidence" value="ECO:0007669"/>
    <property type="project" value="TreeGrafter"/>
</dbReference>
<dbReference type="GO" id="GO:0004477">
    <property type="term" value="F:methenyltetrahydrofolate cyclohydrolase activity"/>
    <property type="evidence" value="ECO:0007669"/>
    <property type="project" value="UniProtKB-EC"/>
</dbReference>
<dbReference type="HOGENOM" id="CLU_034045_4_2_1"/>
<gene>
    <name evidence="3" type="ORF">DI09_133p70</name>
</gene>
<dbReference type="PANTHER" id="PTHR48099:SF5">
    <property type="entry name" value="C-1-TETRAHYDROFOLATE SYNTHASE, CYTOPLASMIC"/>
    <property type="match status" value="1"/>
</dbReference>
<dbReference type="Pfam" id="PF02882">
    <property type="entry name" value="THF_DHG_CYH_C"/>
    <property type="match status" value="1"/>
</dbReference>
<dbReference type="GO" id="GO:0005829">
    <property type="term" value="C:cytosol"/>
    <property type="evidence" value="ECO:0007669"/>
    <property type="project" value="TreeGrafter"/>
</dbReference>
<dbReference type="EC" id="3.5.4.9" evidence="1"/>
<sequence>MQADILVSATGKGHFIPGSWLKSGSVIVDVGINVCQKTGSLIGDVCYQEAIGRDIAAITPVPGGIGPLTVAMLMENTVNATEESIKKNLHHVGF</sequence>
<dbReference type="PRINTS" id="PR00085">
    <property type="entry name" value="THFDHDRGNASE"/>
</dbReference>
<proteinExistence type="predicted"/>
<evidence type="ECO:0000313" key="4">
    <source>
        <dbReference type="Proteomes" id="UP000029725"/>
    </source>
</evidence>
<reference evidence="3 4" key="1">
    <citation type="submission" date="2014-04" db="EMBL/GenBank/DDBJ databases">
        <title>A new species of microsporidia sheds light on the evolution of extreme parasitism.</title>
        <authorList>
            <person name="Haag K.L."/>
            <person name="James T.Y."/>
            <person name="Larsson R."/>
            <person name="Schaer T.M."/>
            <person name="Refardt D."/>
            <person name="Pombert J.-F."/>
            <person name="Ebert D."/>
        </authorList>
    </citation>
    <scope>NUCLEOTIDE SEQUENCE [LARGE SCALE GENOMIC DNA]</scope>
    <source>
        <strain evidence="3 4">UGP3</strain>
        <tissue evidence="3">Spores</tissue>
    </source>
</reference>
<dbReference type="EMBL" id="JMKJ01000037">
    <property type="protein sequence ID" value="KGG52806.1"/>
    <property type="molecule type" value="Genomic_DNA"/>
</dbReference>
<organism evidence="3 4">
    <name type="scientific">Mitosporidium daphniae</name>
    <dbReference type="NCBI Taxonomy" id="1485682"/>
    <lineage>
        <taxon>Eukaryota</taxon>
        <taxon>Fungi</taxon>
        <taxon>Fungi incertae sedis</taxon>
        <taxon>Microsporidia</taxon>
        <taxon>Mitosporidium</taxon>
    </lineage>
</organism>
<keyword evidence="4" id="KW-1185">Reference proteome</keyword>
<dbReference type="InterPro" id="IPR000672">
    <property type="entry name" value="THF_DH/CycHdrlase"/>
</dbReference>
<dbReference type="SUPFAM" id="SSF51735">
    <property type="entry name" value="NAD(P)-binding Rossmann-fold domains"/>
    <property type="match status" value="1"/>
</dbReference>
<dbReference type="VEuPathDB" id="MicrosporidiaDB:DI09_133p70"/>
<dbReference type="GO" id="GO:0004488">
    <property type="term" value="F:methylenetetrahydrofolate dehydrogenase (NADP+) activity"/>
    <property type="evidence" value="ECO:0007669"/>
    <property type="project" value="InterPro"/>
</dbReference>